<evidence type="ECO:0000259" key="8">
    <source>
        <dbReference type="Pfam" id="PF01636"/>
    </source>
</evidence>
<name>A0ABW1YC15_9DEIO</name>
<keyword evidence="3 7" id="KW-0547">Nucleotide-binding</keyword>
<reference evidence="10" key="1">
    <citation type="journal article" date="2019" name="Int. J. Syst. Evol. Microbiol.">
        <title>The Global Catalogue of Microorganisms (GCM) 10K type strain sequencing project: providing services to taxonomists for standard genome sequencing and annotation.</title>
        <authorList>
            <consortium name="The Broad Institute Genomics Platform"/>
            <consortium name="The Broad Institute Genome Sequencing Center for Infectious Disease"/>
            <person name="Wu L."/>
            <person name="Ma J."/>
        </authorList>
    </citation>
    <scope>NUCLEOTIDE SEQUENCE [LARGE SCALE GENOMIC DNA]</scope>
    <source>
        <strain evidence="10">CGMCC 1.15772</strain>
    </source>
</reference>
<evidence type="ECO:0000256" key="5">
    <source>
        <dbReference type="ARBA" id="ARBA00022840"/>
    </source>
</evidence>
<dbReference type="Gene3D" id="3.30.200.20">
    <property type="entry name" value="Phosphorylase Kinase, domain 1"/>
    <property type="match status" value="1"/>
</dbReference>
<evidence type="ECO:0000256" key="3">
    <source>
        <dbReference type="ARBA" id="ARBA00022741"/>
    </source>
</evidence>
<protein>
    <submittedName>
        <fullName evidence="9">APH(3') family aminoglycoside O-phosphotransferase</fullName>
    </submittedName>
</protein>
<dbReference type="Proteomes" id="UP001596297">
    <property type="component" value="Unassembled WGS sequence"/>
</dbReference>
<dbReference type="PIRSF" id="PIRSF000706">
    <property type="entry name" value="Kanamycin_kin"/>
    <property type="match status" value="1"/>
</dbReference>
<comment type="caution">
    <text evidence="9">The sequence shown here is derived from an EMBL/GenBank/DDBJ whole genome shotgun (WGS) entry which is preliminary data.</text>
</comment>
<dbReference type="InterPro" id="IPR051678">
    <property type="entry name" value="AGP_Transferase"/>
</dbReference>
<dbReference type="SUPFAM" id="SSF56112">
    <property type="entry name" value="Protein kinase-like (PK-like)"/>
    <property type="match status" value="1"/>
</dbReference>
<proteinExistence type="inferred from homology"/>
<organism evidence="9 10">
    <name type="scientific">Deinococcus lacus</name>
    <dbReference type="NCBI Taxonomy" id="392561"/>
    <lineage>
        <taxon>Bacteria</taxon>
        <taxon>Thermotogati</taxon>
        <taxon>Deinococcota</taxon>
        <taxon>Deinococci</taxon>
        <taxon>Deinococcales</taxon>
        <taxon>Deinococcaceae</taxon>
        <taxon>Deinococcus</taxon>
    </lineage>
</organism>
<keyword evidence="5 7" id="KW-0067">ATP-binding</keyword>
<comment type="similarity">
    <text evidence="1 7">Belongs to the aminoglycoside phosphotransferase family.</text>
</comment>
<evidence type="ECO:0000256" key="4">
    <source>
        <dbReference type="ARBA" id="ARBA00022777"/>
    </source>
</evidence>
<dbReference type="Pfam" id="PF01636">
    <property type="entry name" value="APH"/>
    <property type="match status" value="1"/>
</dbReference>
<dbReference type="InterPro" id="IPR024165">
    <property type="entry name" value="Kan/Strep_kinase"/>
</dbReference>
<dbReference type="InterPro" id="IPR002575">
    <property type="entry name" value="Aminoglycoside_PTrfase"/>
</dbReference>
<evidence type="ECO:0000256" key="7">
    <source>
        <dbReference type="PIRNR" id="PIRNR000706"/>
    </source>
</evidence>
<evidence type="ECO:0000313" key="9">
    <source>
        <dbReference type="EMBL" id="MFC6591789.1"/>
    </source>
</evidence>
<dbReference type="Gene3D" id="3.90.1200.10">
    <property type="match status" value="1"/>
</dbReference>
<dbReference type="EMBL" id="JBHSWD010000001">
    <property type="protein sequence ID" value="MFC6591789.1"/>
    <property type="molecule type" value="Genomic_DNA"/>
</dbReference>
<dbReference type="PANTHER" id="PTHR21310:SF41">
    <property type="entry name" value="3'-PHOSPHOTRANSFERASE, PUTATIVE-RELATED"/>
    <property type="match status" value="1"/>
</dbReference>
<dbReference type="PANTHER" id="PTHR21310">
    <property type="entry name" value="AMINOGLYCOSIDE PHOSPHOTRANSFERASE-RELATED-RELATED"/>
    <property type="match status" value="1"/>
</dbReference>
<dbReference type="InterPro" id="IPR011009">
    <property type="entry name" value="Kinase-like_dom_sf"/>
</dbReference>
<keyword evidence="2 7" id="KW-0808">Transferase</keyword>
<gene>
    <name evidence="9" type="ORF">ACFP81_07010</name>
</gene>
<dbReference type="NCBIfam" id="NF033068">
    <property type="entry name" value="APH_3p"/>
    <property type="match status" value="1"/>
</dbReference>
<keyword evidence="6 7" id="KW-0046">Antibiotic resistance</keyword>
<dbReference type="CDD" id="cd05150">
    <property type="entry name" value="APH"/>
    <property type="match status" value="1"/>
</dbReference>
<keyword evidence="10" id="KW-1185">Reference proteome</keyword>
<evidence type="ECO:0000256" key="2">
    <source>
        <dbReference type="ARBA" id="ARBA00022679"/>
    </source>
</evidence>
<feature type="domain" description="Aminoglycoside phosphotransferase" evidence="8">
    <location>
        <begin position="28"/>
        <end position="235"/>
    </location>
</feature>
<sequence>MSLQLPEALRHVLPVARWEPWQAGRDGAALWRSSRYVIKVQPLRPAPAGSLRDERERLRWFAGRLPVPALVGYAEEAGQEYLAMTRLPGIPLRHPDALLHPERVVDLLARALRELHALPVRDCPFNMSLPVVLRAAAERASAASPESQGALAQRQKLAEALRERPAREDLVVTHGDAVLDNFILDGEWLTGMVDVGRAGLADRHTDLALAYASLHARLGAQVAETFLDQYGRALIDAGKLDYYRRLGELA</sequence>
<evidence type="ECO:0000256" key="6">
    <source>
        <dbReference type="ARBA" id="ARBA00023251"/>
    </source>
</evidence>
<dbReference type="RefSeq" id="WP_380082799.1">
    <property type="nucleotide sequence ID" value="NZ_JBHSWD010000001.1"/>
</dbReference>
<evidence type="ECO:0000313" key="10">
    <source>
        <dbReference type="Proteomes" id="UP001596297"/>
    </source>
</evidence>
<keyword evidence="4 7" id="KW-0418">Kinase</keyword>
<evidence type="ECO:0000256" key="1">
    <source>
        <dbReference type="ARBA" id="ARBA00006219"/>
    </source>
</evidence>
<accession>A0ABW1YC15</accession>